<dbReference type="InterPro" id="IPR013149">
    <property type="entry name" value="ADH-like_C"/>
</dbReference>
<evidence type="ECO:0000313" key="11">
    <source>
        <dbReference type="EMBL" id="GAU93271.1"/>
    </source>
</evidence>
<evidence type="ECO:0000256" key="2">
    <source>
        <dbReference type="ARBA" id="ARBA00008072"/>
    </source>
</evidence>
<dbReference type="STRING" id="947166.A0A1D1UUZ4"/>
<dbReference type="AlphaFoldDB" id="A0A1D1UUZ4"/>
<evidence type="ECO:0000256" key="4">
    <source>
        <dbReference type="ARBA" id="ARBA00022833"/>
    </source>
</evidence>
<evidence type="ECO:0000256" key="6">
    <source>
        <dbReference type="ARBA" id="ARBA00023027"/>
    </source>
</evidence>
<reference evidence="11 12" key="1">
    <citation type="journal article" date="2016" name="Nat. Commun.">
        <title>Extremotolerant tardigrade genome and improved radiotolerance of human cultured cells by tardigrade-unique protein.</title>
        <authorList>
            <person name="Hashimoto T."/>
            <person name="Horikawa D.D."/>
            <person name="Saito Y."/>
            <person name="Kuwahara H."/>
            <person name="Kozuka-Hata H."/>
            <person name="Shin-I T."/>
            <person name="Minakuchi Y."/>
            <person name="Ohishi K."/>
            <person name="Motoyama A."/>
            <person name="Aizu T."/>
            <person name="Enomoto A."/>
            <person name="Kondo K."/>
            <person name="Tanaka S."/>
            <person name="Hara Y."/>
            <person name="Koshikawa S."/>
            <person name="Sagara H."/>
            <person name="Miura T."/>
            <person name="Yokobori S."/>
            <person name="Miyagawa K."/>
            <person name="Suzuki Y."/>
            <person name="Kubo T."/>
            <person name="Oyama M."/>
            <person name="Kohara Y."/>
            <person name="Fujiyama A."/>
            <person name="Arakawa K."/>
            <person name="Katayama T."/>
            <person name="Toyoda A."/>
            <person name="Kunieda T."/>
        </authorList>
    </citation>
    <scope>NUCLEOTIDE SEQUENCE [LARGE SCALE GENOMIC DNA]</scope>
    <source>
        <strain evidence="11 12">YOKOZUNA-1</strain>
    </source>
</reference>
<protein>
    <recommendedName>
        <fullName evidence="7">Sorbitol dehydrogenase</fullName>
    </recommendedName>
    <alternativeName>
        <fullName evidence="8">Polyol dehydrogenase</fullName>
    </alternativeName>
</protein>
<dbReference type="InterPro" id="IPR036291">
    <property type="entry name" value="NAD(P)-bd_dom_sf"/>
</dbReference>
<keyword evidence="12" id="KW-1185">Reference proteome</keyword>
<evidence type="ECO:0000256" key="9">
    <source>
        <dbReference type="RuleBase" id="RU361277"/>
    </source>
</evidence>
<dbReference type="PROSITE" id="PS00059">
    <property type="entry name" value="ADH_ZINC"/>
    <property type="match status" value="1"/>
</dbReference>
<proteinExistence type="inferred from homology"/>
<dbReference type="GO" id="GO:0008270">
    <property type="term" value="F:zinc ion binding"/>
    <property type="evidence" value="ECO:0007669"/>
    <property type="project" value="InterPro"/>
</dbReference>
<dbReference type="InterPro" id="IPR020843">
    <property type="entry name" value="ER"/>
</dbReference>
<organism evidence="11 12">
    <name type="scientific">Ramazzottius varieornatus</name>
    <name type="common">Water bear</name>
    <name type="synonym">Tardigrade</name>
    <dbReference type="NCBI Taxonomy" id="947166"/>
    <lineage>
        <taxon>Eukaryota</taxon>
        <taxon>Metazoa</taxon>
        <taxon>Ecdysozoa</taxon>
        <taxon>Tardigrada</taxon>
        <taxon>Eutardigrada</taxon>
        <taxon>Parachela</taxon>
        <taxon>Hypsibioidea</taxon>
        <taxon>Ramazzottiidae</taxon>
        <taxon>Ramazzottius</taxon>
    </lineage>
</organism>
<dbReference type="GO" id="GO:0003939">
    <property type="term" value="F:L-iditol 2-dehydrogenase (NAD+) activity"/>
    <property type="evidence" value="ECO:0007669"/>
    <property type="project" value="TreeGrafter"/>
</dbReference>
<dbReference type="Gene3D" id="3.40.50.720">
    <property type="entry name" value="NAD(P)-binding Rossmann-like Domain"/>
    <property type="match status" value="1"/>
</dbReference>
<dbReference type="FunFam" id="3.40.50.720:FF:000068">
    <property type="entry name" value="Sorbitol dehydrogenase"/>
    <property type="match status" value="1"/>
</dbReference>
<evidence type="ECO:0000313" key="12">
    <source>
        <dbReference type="Proteomes" id="UP000186922"/>
    </source>
</evidence>
<dbReference type="Pfam" id="PF08240">
    <property type="entry name" value="ADH_N"/>
    <property type="match status" value="1"/>
</dbReference>
<dbReference type="CDD" id="cd05285">
    <property type="entry name" value="sorbitol_DH"/>
    <property type="match status" value="1"/>
</dbReference>
<dbReference type="InterPro" id="IPR013154">
    <property type="entry name" value="ADH-like_N"/>
</dbReference>
<sequence length="358" mass="37827">MPTATDTNLSAVLYTVKNLRMEERPIPQPGLNEVQIEIQAVGICGSDVHYWQNGSIGDFVVKAPMVLGHEPSGIVSALGEGVKHLKVGDRVALEPGIPCRMCEHCRGGTYNLCPDITFSATPPYHGTLTRYYVHAADFCYKLPDHVSFEEGALLEPLAVGVHACRRARIALGSKVLITGAGPIGLVSLLAAKAMGASNVVITDISPGRLAAAKKMGADFTLNAAGKDPKTLATEVTNLLGAMPDSSIECSGAETSTQLGIYATKSGGTFVLVGMGGHEVTLPLINALIREVDIRGVFRYANCYPAALEMVATGKVDVKPLITHHYSLEQALDAFETTRTGAGGAIKVMIHCGRQSQSS</sequence>
<evidence type="ECO:0000256" key="7">
    <source>
        <dbReference type="ARBA" id="ARBA00026132"/>
    </source>
</evidence>
<comment type="caution">
    <text evidence="11">The sequence shown here is derived from an EMBL/GenBank/DDBJ whole genome shotgun (WGS) entry which is preliminary data.</text>
</comment>
<dbReference type="Gene3D" id="3.90.180.10">
    <property type="entry name" value="Medium-chain alcohol dehydrogenases, catalytic domain"/>
    <property type="match status" value="1"/>
</dbReference>
<comment type="similarity">
    <text evidence="2 9">Belongs to the zinc-containing alcohol dehydrogenase family.</text>
</comment>
<evidence type="ECO:0000256" key="1">
    <source>
        <dbReference type="ARBA" id="ARBA00001947"/>
    </source>
</evidence>
<keyword evidence="6" id="KW-0520">NAD</keyword>
<feature type="domain" description="Enoyl reductase (ER)" evidence="10">
    <location>
        <begin position="14"/>
        <end position="349"/>
    </location>
</feature>
<keyword evidence="3 9" id="KW-0479">Metal-binding</keyword>
<gene>
    <name evidence="11" type="primary">RvY_05237-1</name>
    <name evidence="11" type="synonym">RvY_05237.1</name>
    <name evidence="11" type="ORF">RvY_05237</name>
</gene>
<dbReference type="SUPFAM" id="SSF51735">
    <property type="entry name" value="NAD(P)-binding Rossmann-fold domains"/>
    <property type="match status" value="1"/>
</dbReference>
<evidence type="ECO:0000256" key="3">
    <source>
        <dbReference type="ARBA" id="ARBA00022723"/>
    </source>
</evidence>
<dbReference type="Proteomes" id="UP000186922">
    <property type="component" value="Unassembled WGS sequence"/>
</dbReference>
<comment type="cofactor">
    <cofactor evidence="1 9">
        <name>Zn(2+)</name>
        <dbReference type="ChEBI" id="CHEBI:29105"/>
    </cofactor>
</comment>
<evidence type="ECO:0000256" key="8">
    <source>
        <dbReference type="ARBA" id="ARBA00032485"/>
    </source>
</evidence>
<dbReference type="InterPro" id="IPR011032">
    <property type="entry name" value="GroES-like_sf"/>
</dbReference>
<keyword evidence="5" id="KW-0560">Oxidoreductase</keyword>
<evidence type="ECO:0000256" key="5">
    <source>
        <dbReference type="ARBA" id="ARBA00023002"/>
    </source>
</evidence>
<dbReference type="PANTHER" id="PTHR43161">
    <property type="entry name" value="SORBITOL DEHYDROGENASE"/>
    <property type="match status" value="1"/>
</dbReference>
<accession>A0A1D1UUZ4</accession>
<dbReference type="PANTHER" id="PTHR43161:SF9">
    <property type="entry name" value="SORBITOL DEHYDROGENASE"/>
    <property type="match status" value="1"/>
</dbReference>
<dbReference type="Pfam" id="PF00107">
    <property type="entry name" value="ADH_zinc_N"/>
    <property type="match status" value="1"/>
</dbReference>
<dbReference type="SUPFAM" id="SSF50129">
    <property type="entry name" value="GroES-like"/>
    <property type="match status" value="1"/>
</dbReference>
<name>A0A1D1UUZ4_RAMVA</name>
<keyword evidence="4 9" id="KW-0862">Zinc</keyword>
<dbReference type="EMBL" id="BDGG01000002">
    <property type="protein sequence ID" value="GAU93271.1"/>
    <property type="molecule type" value="Genomic_DNA"/>
</dbReference>
<dbReference type="SMART" id="SM00829">
    <property type="entry name" value="PKS_ER"/>
    <property type="match status" value="1"/>
</dbReference>
<evidence type="ECO:0000259" key="10">
    <source>
        <dbReference type="SMART" id="SM00829"/>
    </source>
</evidence>
<dbReference type="OrthoDB" id="1879366at2759"/>
<dbReference type="InterPro" id="IPR045306">
    <property type="entry name" value="SDH-like"/>
</dbReference>
<dbReference type="InterPro" id="IPR002328">
    <property type="entry name" value="ADH_Zn_CS"/>
</dbReference>
<dbReference type="GO" id="GO:0006062">
    <property type="term" value="P:sorbitol catabolic process"/>
    <property type="evidence" value="ECO:0007669"/>
    <property type="project" value="TreeGrafter"/>
</dbReference>